<dbReference type="EMBL" id="CP042912">
    <property type="protein sequence ID" value="QEG24116.1"/>
    <property type="molecule type" value="Genomic_DNA"/>
</dbReference>
<organism evidence="7 8">
    <name type="scientific">Mariniblastus fucicola</name>
    <dbReference type="NCBI Taxonomy" id="980251"/>
    <lineage>
        <taxon>Bacteria</taxon>
        <taxon>Pseudomonadati</taxon>
        <taxon>Planctomycetota</taxon>
        <taxon>Planctomycetia</taxon>
        <taxon>Pirellulales</taxon>
        <taxon>Pirellulaceae</taxon>
        <taxon>Mariniblastus</taxon>
    </lineage>
</organism>
<dbReference type="EC" id="3.2.2.21" evidence="3"/>
<keyword evidence="8" id="KW-1185">Reference proteome</keyword>
<comment type="similarity">
    <text evidence="2">Belongs to the alkylbase DNA glycosidase AlkA family.</text>
</comment>
<name>A0A5B9PHJ4_9BACT</name>
<dbReference type="GO" id="GO:0032993">
    <property type="term" value="C:protein-DNA complex"/>
    <property type="evidence" value="ECO:0007669"/>
    <property type="project" value="TreeGrafter"/>
</dbReference>
<evidence type="ECO:0000256" key="3">
    <source>
        <dbReference type="ARBA" id="ARBA00012000"/>
    </source>
</evidence>
<dbReference type="RefSeq" id="WP_075084649.1">
    <property type="nucleotide sequence ID" value="NZ_CP042912.1"/>
</dbReference>
<dbReference type="STRING" id="980251.GCA_001642875_02222"/>
<evidence type="ECO:0000256" key="1">
    <source>
        <dbReference type="ARBA" id="ARBA00000086"/>
    </source>
</evidence>
<dbReference type="InterPro" id="IPR011257">
    <property type="entry name" value="DNA_glycosylase"/>
</dbReference>
<reference evidence="7 8" key="1">
    <citation type="submission" date="2019-08" db="EMBL/GenBank/DDBJ databases">
        <title>Deep-cultivation of Planctomycetes and their phenomic and genomic characterization uncovers novel biology.</title>
        <authorList>
            <person name="Wiegand S."/>
            <person name="Jogler M."/>
            <person name="Boedeker C."/>
            <person name="Pinto D."/>
            <person name="Vollmers J."/>
            <person name="Rivas-Marin E."/>
            <person name="Kohn T."/>
            <person name="Peeters S.H."/>
            <person name="Heuer A."/>
            <person name="Rast P."/>
            <person name="Oberbeckmann S."/>
            <person name="Bunk B."/>
            <person name="Jeske O."/>
            <person name="Meyerdierks A."/>
            <person name="Storesund J.E."/>
            <person name="Kallscheuer N."/>
            <person name="Luecker S."/>
            <person name="Lage O.M."/>
            <person name="Pohl T."/>
            <person name="Merkel B.J."/>
            <person name="Hornburger P."/>
            <person name="Mueller R.-W."/>
            <person name="Bruemmer F."/>
            <person name="Labrenz M."/>
            <person name="Spormann A.M."/>
            <person name="Op den Camp H."/>
            <person name="Overmann J."/>
            <person name="Amann R."/>
            <person name="Jetten M.S.M."/>
            <person name="Mascher T."/>
            <person name="Medema M.H."/>
            <person name="Devos D.P."/>
            <person name="Kaster A.-K."/>
            <person name="Ovreas L."/>
            <person name="Rohde M."/>
            <person name="Galperin M.Y."/>
            <person name="Jogler C."/>
        </authorList>
    </citation>
    <scope>NUCLEOTIDE SEQUENCE [LARGE SCALE GENOMIC DNA]</scope>
    <source>
        <strain evidence="7 8">FC18</strain>
    </source>
</reference>
<proteinExistence type="inferred from homology"/>
<gene>
    <name evidence="7" type="primary">alkA</name>
    <name evidence="7" type="ORF">MFFC18_40320</name>
</gene>
<accession>A0A5B9PHJ4</accession>
<keyword evidence="4" id="KW-0227">DNA damage</keyword>
<dbReference type="KEGG" id="mff:MFFC18_40320"/>
<dbReference type="InterPro" id="IPR003265">
    <property type="entry name" value="HhH-GPD_domain"/>
</dbReference>
<dbReference type="PANTHER" id="PTHR43003">
    <property type="entry name" value="DNA-3-METHYLADENINE GLYCOSYLASE"/>
    <property type="match status" value="1"/>
</dbReference>
<keyword evidence="7" id="KW-0378">Hydrolase</keyword>
<evidence type="ECO:0000256" key="5">
    <source>
        <dbReference type="ARBA" id="ARBA00023204"/>
    </source>
</evidence>
<dbReference type="GO" id="GO:0006307">
    <property type="term" value="P:DNA alkylation repair"/>
    <property type="evidence" value="ECO:0007669"/>
    <property type="project" value="TreeGrafter"/>
</dbReference>
<dbReference type="InterPro" id="IPR051912">
    <property type="entry name" value="Alkylbase_DNA_Glycosylase/TA"/>
</dbReference>
<comment type="catalytic activity">
    <reaction evidence="1">
        <text>Hydrolysis of alkylated DNA, releasing 3-methyladenine, 3-methylguanine, 7-methylguanine and 7-methyladenine.</text>
        <dbReference type="EC" id="3.2.2.21"/>
    </reaction>
</comment>
<dbReference type="GO" id="GO:0043916">
    <property type="term" value="F:DNA-7-methylguanine glycosylase activity"/>
    <property type="evidence" value="ECO:0007669"/>
    <property type="project" value="TreeGrafter"/>
</dbReference>
<dbReference type="Proteomes" id="UP000322214">
    <property type="component" value="Chromosome"/>
</dbReference>
<protein>
    <recommendedName>
        <fullName evidence="3">DNA-3-methyladenine glycosylase II</fullName>
        <ecNumber evidence="3">3.2.2.21</ecNumber>
    </recommendedName>
</protein>
<dbReference type="GO" id="GO:0005737">
    <property type="term" value="C:cytoplasm"/>
    <property type="evidence" value="ECO:0007669"/>
    <property type="project" value="TreeGrafter"/>
</dbReference>
<dbReference type="FunFam" id="1.10.340.30:FF:000004">
    <property type="entry name" value="DNA-3-methyladenine glycosylase II"/>
    <property type="match status" value="1"/>
</dbReference>
<keyword evidence="5" id="KW-0234">DNA repair</keyword>
<dbReference type="SMART" id="SM00478">
    <property type="entry name" value="ENDO3c"/>
    <property type="match status" value="1"/>
</dbReference>
<dbReference type="PANTHER" id="PTHR43003:SF5">
    <property type="entry name" value="DNA-3-METHYLADENINE GLYCOSYLASE"/>
    <property type="match status" value="1"/>
</dbReference>
<dbReference type="Pfam" id="PF00730">
    <property type="entry name" value="HhH-GPD"/>
    <property type="match status" value="1"/>
</dbReference>
<keyword evidence="7" id="KW-0326">Glycosidase</keyword>
<feature type="domain" description="HhH-GPD" evidence="6">
    <location>
        <begin position="49"/>
        <end position="212"/>
    </location>
</feature>
<evidence type="ECO:0000259" key="6">
    <source>
        <dbReference type="SMART" id="SM00478"/>
    </source>
</evidence>
<dbReference type="SUPFAM" id="SSF48150">
    <property type="entry name" value="DNA-glycosylase"/>
    <property type="match status" value="1"/>
</dbReference>
<dbReference type="GO" id="GO:0008725">
    <property type="term" value="F:DNA-3-methyladenine glycosylase activity"/>
    <property type="evidence" value="ECO:0007669"/>
    <property type="project" value="TreeGrafter"/>
</dbReference>
<evidence type="ECO:0000256" key="4">
    <source>
        <dbReference type="ARBA" id="ARBA00022763"/>
    </source>
</evidence>
<evidence type="ECO:0000313" key="8">
    <source>
        <dbReference type="Proteomes" id="UP000322214"/>
    </source>
</evidence>
<evidence type="ECO:0000256" key="2">
    <source>
        <dbReference type="ARBA" id="ARBA00010817"/>
    </source>
</evidence>
<dbReference type="Gene3D" id="1.10.340.30">
    <property type="entry name" value="Hypothetical protein, domain 2"/>
    <property type="match status" value="1"/>
</dbReference>
<dbReference type="OrthoDB" id="9785929at2"/>
<sequence>MSFSAQHVKAARLHLRKSDPKLGAIIKSVGPFTTKARRDRFGTLVRSIVSQQIATAAAEAIKSRLETAIEDNRKTARKRGQPYCPKTILDFSVDELREIGLSRQKATYVQSLAQHVVDGDVDLAEIHKLDDETIIESLTQVKGIGRWTAQMFLIFSLARLDVLPVDDLGVRTAVKNVYGLGDLPAKSEMEEIAEPWRPYASIASWYMWRSLELDEN</sequence>
<dbReference type="CDD" id="cd00056">
    <property type="entry name" value="ENDO3c"/>
    <property type="match status" value="1"/>
</dbReference>
<dbReference type="GO" id="GO:0032131">
    <property type="term" value="F:alkylated DNA binding"/>
    <property type="evidence" value="ECO:0007669"/>
    <property type="project" value="TreeGrafter"/>
</dbReference>
<evidence type="ECO:0000313" key="7">
    <source>
        <dbReference type="EMBL" id="QEG24116.1"/>
    </source>
</evidence>
<dbReference type="Gene3D" id="1.10.1670.40">
    <property type="match status" value="1"/>
</dbReference>
<dbReference type="AlphaFoldDB" id="A0A5B9PHJ4"/>
<dbReference type="GO" id="GO:0006285">
    <property type="term" value="P:base-excision repair, AP site formation"/>
    <property type="evidence" value="ECO:0007669"/>
    <property type="project" value="TreeGrafter"/>
</dbReference>